<sequence length="199" mass="22043">MRAILFDLDGTLLRLTREYHDLLAETFETVCGTVDDGWLEAYDEAFYDLFAACEPDPVRRAFDRVEGASDPDALAATLREREAEACEPPAGAAADLERLAASYDLGVLTNGVPEWQRYKLRAHDLERYVDVVVSSYEAGAHKPNVAPYRLAERRLPADAHAMVGDADADVRGAQKAGWAAHRYDGGGFGDLPDTIRWER</sequence>
<dbReference type="PANTHER" id="PTHR47478">
    <property type="match status" value="1"/>
</dbReference>
<dbReference type="Pfam" id="PF00702">
    <property type="entry name" value="Hydrolase"/>
    <property type="match status" value="1"/>
</dbReference>
<dbReference type="AlphaFoldDB" id="A0ABD5P4A4"/>
<organism evidence="2 3">
    <name type="scientific">Natribaculum luteum</name>
    <dbReference type="NCBI Taxonomy" id="1586232"/>
    <lineage>
        <taxon>Archaea</taxon>
        <taxon>Methanobacteriati</taxon>
        <taxon>Methanobacteriota</taxon>
        <taxon>Stenosarchaea group</taxon>
        <taxon>Halobacteria</taxon>
        <taxon>Halobacteriales</taxon>
        <taxon>Natrialbaceae</taxon>
        <taxon>Natribaculum</taxon>
    </lineage>
</organism>
<dbReference type="SFLD" id="SFLDG01129">
    <property type="entry name" value="C1.5:_HAD__Beta-PGM__Phosphata"/>
    <property type="match status" value="1"/>
</dbReference>
<comment type="caution">
    <text evidence="2">The sequence shown here is derived from an EMBL/GenBank/DDBJ whole genome shotgun (WGS) entry which is preliminary data.</text>
</comment>
<dbReference type="InterPro" id="IPR052550">
    <property type="entry name" value="Pyrimidine_5'-ntase_YjjG"/>
</dbReference>
<accession>A0ABD5P4A4</accession>
<evidence type="ECO:0000313" key="3">
    <source>
        <dbReference type="Proteomes" id="UP001595821"/>
    </source>
</evidence>
<dbReference type="Proteomes" id="UP001595821">
    <property type="component" value="Unassembled WGS sequence"/>
</dbReference>
<dbReference type="PRINTS" id="PR00413">
    <property type="entry name" value="HADHALOGNASE"/>
</dbReference>
<dbReference type="SUPFAM" id="SSF56784">
    <property type="entry name" value="HAD-like"/>
    <property type="match status" value="1"/>
</dbReference>
<dbReference type="GeneID" id="71852625"/>
<protein>
    <submittedName>
        <fullName evidence="2">HAD family hydrolase</fullName>
        <ecNumber evidence="2">3.1.3.-</ecNumber>
    </submittedName>
</protein>
<dbReference type="InterPro" id="IPR023214">
    <property type="entry name" value="HAD_sf"/>
</dbReference>
<dbReference type="InterPro" id="IPR036412">
    <property type="entry name" value="HAD-like_sf"/>
</dbReference>
<dbReference type="SFLD" id="SFLDS00003">
    <property type="entry name" value="Haloacid_Dehalogenase"/>
    <property type="match status" value="1"/>
</dbReference>
<dbReference type="RefSeq" id="WP_246971834.1">
    <property type="nucleotide sequence ID" value="NZ_CP095397.1"/>
</dbReference>
<comment type="similarity">
    <text evidence="1">Belongs to the HAD-like hydrolase superfamily.</text>
</comment>
<evidence type="ECO:0000256" key="1">
    <source>
        <dbReference type="ARBA" id="ARBA00007958"/>
    </source>
</evidence>
<dbReference type="InterPro" id="IPR006439">
    <property type="entry name" value="HAD-SF_hydro_IA"/>
</dbReference>
<dbReference type="EMBL" id="JBHSDJ010000129">
    <property type="protein sequence ID" value="MFC4248992.1"/>
    <property type="molecule type" value="Genomic_DNA"/>
</dbReference>
<evidence type="ECO:0000313" key="2">
    <source>
        <dbReference type="EMBL" id="MFC4248992.1"/>
    </source>
</evidence>
<dbReference type="Gene3D" id="3.40.50.1000">
    <property type="entry name" value="HAD superfamily/HAD-like"/>
    <property type="match status" value="1"/>
</dbReference>
<dbReference type="EC" id="3.1.3.-" evidence="2"/>
<reference evidence="2 3" key="1">
    <citation type="journal article" date="2014" name="Int. J. Syst. Evol. Microbiol.">
        <title>Complete genome sequence of Corynebacterium casei LMG S-19264T (=DSM 44701T), isolated from a smear-ripened cheese.</title>
        <authorList>
            <consortium name="US DOE Joint Genome Institute (JGI-PGF)"/>
            <person name="Walter F."/>
            <person name="Albersmeier A."/>
            <person name="Kalinowski J."/>
            <person name="Ruckert C."/>
        </authorList>
    </citation>
    <scope>NUCLEOTIDE SEQUENCE [LARGE SCALE GENOMIC DNA]</scope>
    <source>
        <strain evidence="2 3">IBRC-M 10912</strain>
    </source>
</reference>
<dbReference type="NCBIfam" id="TIGR01549">
    <property type="entry name" value="HAD-SF-IA-v1"/>
    <property type="match status" value="1"/>
</dbReference>
<dbReference type="GO" id="GO:0016787">
    <property type="term" value="F:hydrolase activity"/>
    <property type="evidence" value="ECO:0007669"/>
    <property type="project" value="UniProtKB-KW"/>
</dbReference>
<dbReference type="PANTHER" id="PTHR47478:SF1">
    <property type="entry name" value="PYRIMIDINE 5'-NUCLEOTIDASE YJJG"/>
    <property type="match status" value="1"/>
</dbReference>
<gene>
    <name evidence="2" type="ORF">ACFOZ7_19025</name>
</gene>
<proteinExistence type="inferred from homology"/>
<name>A0ABD5P4A4_9EURY</name>
<keyword evidence="2" id="KW-0378">Hydrolase</keyword>